<name>A0A0A8Z6L5_ARUDO</name>
<reference evidence="2" key="1">
    <citation type="submission" date="2014-09" db="EMBL/GenBank/DDBJ databases">
        <authorList>
            <person name="Magalhaes I.L.F."/>
            <person name="Oliveira U."/>
            <person name="Santos F.R."/>
            <person name="Vidigal T.H.D.A."/>
            <person name="Brescovit A.D."/>
            <person name="Santos A.J."/>
        </authorList>
    </citation>
    <scope>NUCLEOTIDE SEQUENCE</scope>
    <source>
        <tissue evidence="2">Shoot tissue taken approximately 20 cm above the soil surface</tissue>
    </source>
</reference>
<dbReference type="EMBL" id="GBRH01262866">
    <property type="protein sequence ID" value="JAD35029.1"/>
    <property type="molecule type" value="Transcribed_RNA"/>
</dbReference>
<feature type="region of interest" description="Disordered" evidence="1">
    <location>
        <begin position="1"/>
        <end position="47"/>
    </location>
</feature>
<proteinExistence type="predicted"/>
<sequence length="47" mass="4721">MARSSSSCTSPYSDSRGGTAASRTPALLRASGSIVPPPVRAPVMESA</sequence>
<dbReference type="AlphaFoldDB" id="A0A0A8Z6L5"/>
<protein>
    <submittedName>
        <fullName evidence="2">Uncharacterized protein</fullName>
    </submittedName>
</protein>
<evidence type="ECO:0000256" key="1">
    <source>
        <dbReference type="SAM" id="MobiDB-lite"/>
    </source>
</evidence>
<reference evidence="2" key="2">
    <citation type="journal article" date="2015" name="Data Brief">
        <title>Shoot transcriptome of the giant reed, Arundo donax.</title>
        <authorList>
            <person name="Barrero R.A."/>
            <person name="Guerrero F.D."/>
            <person name="Moolhuijzen P."/>
            <person name="Goolsby J.A."/>
            <person name="Tidwell J."/>
            <person name="Bellgard S.E."/>
            <person name="Bellgard M.I."/>
        </authorList>
    </citation>
    <scope>NUCLEOTIDE SEQUENCE</scope>
    <source>
        <tissue evidence="2">Shoot tissue taken approximately 20 cm above the soil surface</tissue>
    </source>
</reference>
<organism evidence="2">
    <name type="scientific">Arundo donax</name>
    <name type="common">Giant reed</name>
    <name type="synonym">Donax arundinaceus</name>
    <dbReference type="NCBI Taxonomy" id="35708"/>
    <lineage>
        <taxon>Eukaryota</taxon>
        <taxon>Viridiplantae</taxon>
        <taxon>Streptophyta</taxon>
        <taxon>Embryophyta</taxon>
        <taxon>Tracheophyta</taxon>
        <taxon>Spermatophyta</taxon>
        <taxon>Magnoliopsida</taxon>
        <taxon>Liliopsida</taxon>
        <taxon>Poales</taxon>
        <taxon>Poaceae</taxon>
        <taxon>PACMAD clade</taxon>
        <taxon>Arundinoideae</taxon>
        <taxon>Arundineae</taxon>
        <taxon>Arundo</taxon>
    </lineage>
</organism>
<feature type="compositionally biased region" description="Low complexity" evidence="1">
    <location>
        <begin position="1"/>
        <end position="15"/>
    </location>
</feature>
<evidence type="ECO:0000313" key="2">
    <source>
        <dbReference type="EMBL" id="JAD35029.1"/>
    </source>
</evidence>
<accession>A0A0A8Z6L5</accession>